<dbReference type="RefSeq" id="WP_107959684.1">
    <property type="nucleotide sequence ID" value="NZ_QAOG01000008.1"/>
</dbReference>
<evidence type="ECO:0000313" key="3">
    <source>
        <dbReference type="EMBL" id="PTQ58451.1"/>
    </source>
</evidence>
<dbReference type="AlphaFoldDB" id="A0A2T5GGJ1"/>
<feature type="region of interest" description="Disordered" evidence="1">
    <location>
        <begin position="33"/>
        <end position="98"/>
    </location>
</feature>
<feature type="chain" id="PRO_5015785170" evidence="2">
    <location>
        <begin position="33"/>
        <end position="316"/>
    </location>
</feature>
<keyword evidence="4" id="KW-1185">Reference proteome</keyword>
<gene>
    <name evidence="3" type="ORF">C8J26_3752</name>
</gene>
<dbReference type="Proteomes" id="UP000244189">
    <property type="component" value="Unassembled WGS sequence"/>
</dbReference>
<accession>A0A2T5GGJ1</accession>
<sequence length="316" mass="34407">MTTRFPFSTTMRRPIAAATALMLAVTPALVQAQQGPPGGQMQLPPGASGGPPPGAPTGPVLTDAQKIVADLPPPGPGLIPPRPPLPADAVMPTADPRDLQGTWVNNQPLQFRSQRDMYGALAPYTMAGAKVLSRRVMSLKAGKPFINASAICRPPGPQWQRDLNFPFSIIQDKDHVEVLFEEYHGRWYISLDPQGVPLPTQKQYMGRSIGHWDGGTLVVETTDFRQAIWLDVDGTPLSANGKLIQRMRKVSDVGRVPFLEVVTTIIDPTYYTAPWTIVRTFGWAPHQAVFAEYNCEEQVGDPSVSADAGLVPEPRD</sequence>
<feature type="compositionally biased region" description="Pro residues" evidence="1">
    <location>
        <begin position="71"/>
        <end position="86"/>
    </location>
</feature>
<name>A0A2T5GGJ1_9SPHN</name>
<protein>
    <submittedName>
        <fullName evidence="3">Uncharacterized protein</fullName>
    </submittedName>
</protein>
<keyword evidence="2" id="KW-0732">Signal</keyword>
<evidence type="ECO:0000313" key="4">
    <source>
        <dbReference type="Proteomes" id="UP000244189"/>
    </source>
</evidence>
<evidence type="ECO:0000256" key="1">
    <source>
        <dbReference type="SAM" id="MobiDB-lite"/>
    </source>
</evidence>
<feature type="compositionally biased region" description="Low complexity" evidence="1">
    <location>
        <begin position="33"/>
        <end position="46"/>
    </location>
</feature>
<proteinExistence type="predicted"/>
<dbReference type="EMBL" id="QAOG01000008">
    <property type="protein sequence ID" value="PTQ58451.1"/>
    <property type="molecule type" value="Genomic_DNA"/>
</dbReference>
<reference evidence="3 4" key="1">
    <citation type="submission" date="2018-04" db="EMBL/GenBank/DDBJ databases">
        <title>Genomic Encyclopedia of Type Strains, Phase III (KMG-III): the genomes of soil and plant-associated and newly described type strains.</title>
        <authorList>
            <person name="Whitman W."/>
        </authorList>
    </citation>
    <scope>NUCLEOTIDE SEQUENCE [LARGE SCALE GENOMIC DNA]</scope>
    <source>
        <strain evidence="3 4">MA101b</strain>
    </source>
</reference>
<comment type="caution">
    <text evidence="3">The sequence shown here is derived from an EMBL/GenBank/DDBJ whole genome shotgun (WGS) entry which is preliminary data.</text>
</comment>
<evidence type="ECO:0000256" key="2">
    <source>
        <dbReference type="SAM" id="SignalP"/>
    </source>
</evidence>
<organism evidence="3 4">
    <name type="scientific">Sphingomonas aurantiaca</name>
    <dbReference type="NCBI Taxonomy" id="185949"/>
    <lineage>
        <taxon>Bacteria</taxon>
        <taxon>Pseudomonadati</taxon>
        <taxon>Pseudomonadota</taxon>
        <taxon>Alphaproteobacteria</taxon>
        <taxon>Sphingomonadales</taxon>
        <taxon>Sphingomonadaceae</taxon>
        <taxon>Sphingomonas</taxon>
    </lineage>
</organism>
<feature type="signal peptide" evidence="2">
    <location>
        <begin position="1"/>
        <end position="32"/>
    </location>
</feature>